<dbReference type="InterPro" id="IPR002293">
    <property type="entry name" value="AA/rel_permease1"/>
</dbReference>
<keyword evidence="3 5" id="KW-1133">Transmembrane helix</keyword>
<feature type="transmembrane region" description="Helical" evidence="5">
    <location>
        <begin position="419"/>
        <end position="439"/>
    </location>
</feature>
<feature type="transmembrane region" description="Helical" evidence="5">
    <location>
        <begin position="83"/>
        <end position="105"/>
    </location>
</feature>
<feature type="transmembrane region" description="Helical" evidence="5">
    <location>
        <begin position="283"/>
        <end position="308"/>
    </location>
</feature>
<feature type="transmembrane region" description="Helical" evidence="5">
    <location>
        <begin position="195"/>
        <end position="213"/>
    </location>
</feature>
<dbReference type="PIRSF" id="PIRSF006060">
    <property type="entry name" value="AA_transporter"/>
    <property type="match status" value="1"/>
</dbReference>
<dbReference type="PANTHER" id="PTHR11785">
    <property type="entry name" value="AMINO ACID TRANSPORTER"/>
    <property type="match status" value="1"/>
</dbReference>
<dbReference type="Pfam" id="PF13520">
    <property type="entry name" value="AA_permease_2"/>
    <property type="match status" value="1"/>
</dbReference>
<feature type="transmembrane region" description="Helical" evidence="5">
    <location>
        <begin position="156"/>
        <end position="175"/>
    </location>
</feature>
<dbReference type="GO" id="GO:0015179">
    <property type="term" value="F:L-amino acid transmembrane transporter activity"/>
    <property type="evidence" value="ECO:0007669"/>
    <property type="project" value="TreeGrafter"/>
</dbReference>
<organism evidence="6 7">
    <name type="scientific">Flavobacterium cerinum</name>
    <dbReference type="NCBI Taxonomy" id="2502784"/>
    <lineage>
        <taxon>Bacteria</taxon>
        <taxon>Pseudomonadati</taxon>
        <taxon>Bacteroidota</taxon>
        <taxon>Flavobacteriia</taxon>
        <taxon>Flavobacteriales</taxon>
        <taxon>Flavobacteriaceae</taxon>
        <taxon>Flavobacterium</taxon>
    </lineage>
</organism>
<evidence type="ECO:0000256" key="5">
    <source>
        <dbReference type="SAM" id="Phobius"/>
    </source>
</evidence>
<feature type="transmembrane region" description="Helical" evidence="5">
    <location>
        <begin position="329"/>
        <end position="347"/>
    </location>
</feature>
<dbReference type="Gene3D" id="1.20.1740.10">
    <property type="entry name" value="Amino acid/polyamine transporter I"/>
    <property type="match status" value="1"/>
</dbReference>
<dbReference type="Proteomes" id="UP000287527">
    <property type="component" value="Unassembled WGS sequence"/>
</dbReference>
<evidence type="ECO:0000256" key="2">
    <source>
        <dbReference type="ARBA" id="ARBA00022692"/>
    </source>
</evidence>
<comment type="caution">
    <text evidence="6">The sequence shown here is derived from an EMBL/GenBank/DDBJ whole genome shotgun (WGS) entry which is preliminary data.</text>
</comment>
<feature type="transmembrane region" description="Helical" evidence="5">
    <location>
        <begin position="40"/>
        <end position="62"/>
    </location>
</feature>
<feature type="transmembrane region" description="Helical" evidence="5">
    <location>
        <begin position="353"/>
        <end position="375"/>
    </location>
</feature>
<evidence type="ECO:0000313" key="7">
    <source>
        <dbReference type="Proteomes" id="UP000287527"/>
    </source>
</evidence>
<feature type="transmembrane region" description="Helical" evidence="5">
    <location>
        <begin position="233"/>
        <end position="253"/>
    </location>
</feature>
<accession>A0A3S3QAA2</accession>
<dbReference type="AlphaFoldDB" id="A0A3S3QAA2"/>
<dbReference type="PANTHER" id="PTHR11785:SF512">
    <property type="entry name" value="SOBREMESA, ISOFORM B"/>
    <property type="match status" value="1"/>
</dbReference>
<dbReference type="InterPro" id="IPR050598">
    <property type="entry name" value="AminoAcid_Transporter"/>
</dbReference>
<evidence type="ECO:0000256" key="1">
    <source>
        <dbReference type="ARBA" id="ARBA00004141"/>
    </source>
</evidence>
<keyword evidence="7" id="KW-1185">Reference proteome</keyword>
<dbReference type="OrthoDB" id="9806937at2"/>
<dbReference type="RefSeq" id="WP_128388694.1">
    <property type="nucleotide sequence ID" value="NZ_SBII01000002.1"/>
</dbReference>
<comment type="subcellular location">
    <subcellularLocation>
        <location evidence="1">Membrane</location>
        <topology evidence="1">Multi-pass membrane protein</topology>
    </subcellularLocation>
</comment>
<feature type="transmembrane region" description="Helical" evidence="5">
    <location>
        <begin position="125"/>
        <end position="144"/>
    </location>
</feature>
<feature type="transmembrane region" description="Helical" evidence="5">
    <location>
        <begin position="12"/>
        <end position="28"/>
    </location>
</feature>
<gene>
    <name evidence="6" type="ORF">EPI11_04160</name>
</gene>
<evidence type="ECO:0000256" key="4">
    <source>
        <dbReference type="ARBA" id="ARBA00023136"/>
    </source>
</evidence>
<evidence type="ECO:0000256" key="3">
    <source>
        <dbReference type="ARBA" id="ARBA00022989"/>
    </source>
</evidence>
<evidence type="ECO:0000313" key="6">
    <source>
        <dbReference type="EMBL" id="RWX02422.1"/>
    </source>
</evidence>
<protein>
    <submittedName>
        <fullName evidence="6">APC family permease</fullName>
    </submittedName>
</protein>
<keyword evidence="4 5" id="KW-0472">Membrane</keyword>
<dbReference type="EMBL" id="SBII01000002">
    <property type="protein sequence ID" value="RWX02422.1"/>
    <property type="molecule type" value="Genomic_DNA"/>
</dbReference>
<name>A0A3S3QAA2_9FLAO</name>
<dbReference type="GO" id="GO:0016020">
    <property type="term" value="C:membrane"/>
    <property type="evidence" value="ECO:0007669"/>
    <property type="project" value="UniProtKB-SubCell"/>
</dbReference>
<feature type="transmembrane region" description="Helical" evidence="5">
    <location>
        <begin position="395"/>
        <end position="413"/>
    </location>
</feature>
<proteinExistence type="predicted"/>
<keyword evidence="2 5" id="KW-0812">Transmembrane</keyword>
<sequence length="444" mass="48163">MQKQLSRFDLSMLVVSLVIGMGIFRTPVNVAQNAQTPELFYFAWIAGGLIALCGALTFAEIGSRFPVTGAYYKIFSTAYHPSVAFAINSIVIFTYTGATAGVTLIGSEYLCNVMMPAGSDTRIPVFITAFTSISVFFLLNLLGLKASSKIQNLLTGIKITLVLLLICAVFVPVPAETIQVAATPAPAVVMGWIDYVKAFGACMVAVSFSFTGYQQTINFGGETKDARKIMPGAIKTGLLIIITLYLLINYAYVEVIGFEQLKTSGSIAALLAERLFGPIGFKILSVLIFLSVLGYVNANLLACPRIMYAMGQDGALPRVFAKTTKNGTLITSLTVFTLITLVTLFFAKTFDKILNYTVFLDCLGTAFAAASIFFLRKKAKEADSKDIYKLKLYPVLPIVFIAAFLFVAYSIYAADPFTALTGIGIFLAFTAIYLIVRLIRPKTV</sequence>
<reference evidence="6 7" key="1">
    <citation type="submission" date="2019-01" db="EMBL/GenBank/DDBJ databases">
        <title>Flavobacterium sp. nov.,isolated from freshwater.</title>
        <authorList>
            <person name="Zhang R."/>
            <person name="Du Z.-J."/>
        </authorList>
    </citation>
    <scope>NUCLEOTIDE SEQUENCE [LARGE SCALE GENOMIC DNA]</scope>
    <source>
        <strain evidence="6 7">1E403</strain>
    </source>
</reference>